<dbReference type="RefSeq" id="WP_269457575.1">
    <property type="nucleotide sequence ID" value="NZ_LT629688.1"/>
</dbReference>
<feature type="domain" description="N-acetyltransferase" evidence="3">
    <location>
        <begin position="9"/>
        <end position="164"/>
    </location>
</feature>
<dbReference type="CDD" id="cd04301">
    <property type="entry name" value="NAT_SF"/>
    <property type="match status" value="1"/>
</dbReference>
<dbReference type="SUPFAM" id="SSF55729">
    <property type="entry name" value="Acyl-CoA N-acyltransferases (Nat)"/>
    <property type="match status" value="1"/>
</dbReference>
<dbReference type="PANTHER" id="PTHR43072">
    <property type="entry name" value="N-ACETYLTRANSFERASE"/>
    <property type="match status" value="1"/>
</dbReference>
<keyword evidence="5" id="KW-1185">Reference proteome</keyword>
<evidence type="ECO:0000313" key="5">
    <source>
        <dbReference type="Proteomes" id="UP000198546"/>
    </source>
</evidence>
<accession>A0A1G7ERY6</accession>
<keyword evidence="2" id="KW-0012">Acyltransferase</keyword>
<reference evidence="4 5" key="1">
    <citation type="submission" date="2016-10" db="EMBL/GenBank/DDBJ databases">
        <authorList>
            <person name="de Groot N.N."/>
        </authorList>
    </citation>
    <scope>NUCLEOTIDE SEQUENCE [LARGE SCALE GENOMIC DNA]</scope>
    <source>
        <strain evidence="4 5">MON 2.2</strain>
    </source>
</reference>
<proteinExistence type="predicted"/>
<protein>
    <submittedName>
        <fullName evidence="4">Phosphinothricin acetyltransferase</fullName>
    </submittedName>
</protein>
<dbReference type="Gene3D" id="3.40.630.30">
    <property type="match status" value="1"/>
</dbReference>
<dbReference type="EMBL" id="LT629688">
    <property type="protein sequence ID" value="SDE66175.1"/>
    <property type="molecule type" value="Genomic_DNA"/>
</dbReference>
<name>A0A1G7ERY6_9ACTN</name>
<dbReference type="GO" id="GO:0016747">
    <property type="term" value="F:acyltransferase activity, transferring groups other than amino-acyl groups"/>
    <property type="evidence" value="ECO:0007669"/>
    <property type="project" value="InterPro"/>
</dbReference>
<dbReference type="Pfam" id="PF00583">
    <property type="entry name" value="Acetyltransf_1"/>
    <property type="match status" value="1"/>
</dbReference>
<dbReference type="PANTHER" id="PTHR43072:SF23">
    <property type="entry name" value="UPF0039 PROTEIN C11D3.02C"/>
    <property type="match status" value="1"/>
</dbReference>
<evidence type="ECO:0000313" key="4">
    <source>
        <dbReference type="EMBL" id="SDE66175.1"/>
    </source>
</evidence>
<dbReference type="STRING" id="675864.SAMN04489747_4020"/>
<evidence type="ECO:0000256" key="2">
    <source>
        <dbReference type="ARBA" id="ARBA00023315"/>
    </source>
</evidence>
<dbReference type="AlphaFoldDB" id="A0A1G7ERY6"/>
<sequence length="185" mass="20037">MTPTGTPGPLVRPAMAVDVVAITDIYNHAVVHTTASYDLAPVSLLSRELWFAEKQADGWPVLVVEVQGVVVGWSTFGPFRPKAGFQHTVEHSVYVADGHQGHGLGRALLQPLIEECRRRGVHAMVGGLDADNAGSLAFHRRLGFVEAGRLPQVGRKFDRWLNLVFAVLLLDEEDEAPAGRVGVEG</sequence>
<evidence type="ECO:0000256" key="1">
    <source>
        <dbReference type="ARBA" id="ARBA00022679"/>
    </source>
</evidence>
<gene>
    <name evidence="4" type="ORF">SAMN04489747_4020</name>
</gene>
<dbReference type="InterPro" id="IPR000182">
    <property type="entry name" value="GNAT_dom"/>
</dbReference>
<keyword evidence="1 4" id="KW-0808">Transferase</keyword>
<dbReference type="PROSITE" id="PS51186">
    <property type="entry name" value="GNAT"/>
    <property type="match status" value="1"/>
</dbReference>
<evidence type="ECO:0000259" key="3">
    <source>
        <dbReference type="PROSITE" id="PS51186"/>
    </source>
</evidence>
<dbReference type="Proteomes" id="UP000198546">
    <property type="component" value="Chromosome i"/>
</dbReference>
<organism evidence="4 5">
    <name type="scientific">Auraticoccus monumenti</name>
    <dbReference type="NCBI Taxonomy" id="675864"/>
    <lineage>
        <taxon>Bacteria</taxon>
        <taxon>Bacillati</taxon>
        <taxon>Actinomycetota</taxon>
        <taxon>Actinomycetes</taxon>
        <taxon>Propionibacteriales</taxon>
        <taxon>Propionibacteriaceae</taxon>
        <taxon>Auraticoccus</taxon>
    </lineage>
</organism>
<dbReference type="InterPro" id="IPR016181">
    <property type="entry name" value="Acyl_CoA_acyltransferase"/>
</dbReference>